<dbReference type="AlphaFoldDB" id="A0A6L7GCA6"/>
<proteinExistence type="predicted"/>
<gene>
    <name evidence="2" type="ORF">GRI44_02315</name>
</gene>
<protein>
    <recommendedName>
        <fullName evidence="1">TnsA endonuclease N-terminal domain-containing protein</fullName>
    </recommendedName>
</protein>
<dbReference type="InterPro" id="IPR011856">
    <property type="entry name" value="tRNA_endonuc-like_dom_sf"/>
</dbReference>
<organism evidence="2 3">
    <name type="scientific">Allopontixanthobacter confluentis</name>
    <dbReference type="NCBI Taxonomy" id="1849021"/>
    <lineage>
        <taxon>Bacteria</taxon>
        <taxon>Pseudomonadati</taxon>
        <taxon>Pseudomonadota</taxon>
        <taxon>Alphaproteobacteria</taxon>
        <taxon>Sphingomonadales</taxon>
        <taxon>Erythrobacteraceae</taxon>
        <taxon>Allopontixanthobacter</taxon>
    </lineage>
</organism>
<dbReference type="GO" id="GO:0003676">
    <property type="term" value="F:nucleic acid binding"/>
    <property type="evidence" value="ECO:0007669"/>
    <property type="project" value="InterPro"/>
</dbReference>
<keyword evidence="3" id="KW-1185">Reference proteome</keyword>
<dbReference type="Proteomes" id="UP000473531">
    <property type="component" value="Unassembled WGS sequence"/>
</dbReference>
<name>A0A6L7GCA6_9SPHN</name>
<dbReference type="OrthoDB" id="5291587at2"/>
<evidence type="ECO:0000313" key="3">
    <source>
        <dbReference type="Proteomes" id="UP000473531"/>
    </source>
</evidence>
<evidence type="ECO:0000313" key="2">
    <source>
        <dbReference type="EMBL" id="MXP13589.1"/>
    </source>
</evidence>
<dbReference type="Pfam" id="PF08722">
    <property type="entry name" value="Tn7_TnsA-like_N"/>
    <property type="match status" value="1"/>
</dbReference>
<dbReference type="EMBL" id="WTYU01000001">
    <property type="protein sequence ID" value="MXP13589.1"/>
    <property type="molecule type" value="Genomic_DNA"/>
</dbReference>
<reference evidence="2 3" key="1">
    <citation type="submission" date="2019-12" db="EMBL/GenBank/DDBJ databases">
        <title>Genomic-based taxomic classification of the family Erythrobacteraceae.</title>
        <authorList>
            <person name="Xu L."/>
        </authorList>
    </citation>
    <scope>NUCLEOTIDE SEQUENCE [LARGE SCALE GENOMIC DNA]</scope>
    <source>
        <strain evidence="2 3">KCTC 52259</strain>
    </source>
</reference>
<accession>A0A6L7GCA6</accession>
<feature type="domain" description="TnsA endonuclease N-terminal" evidence="1">
    <location>
        <begin position="73"/>
        <end position="180"/>
    </location>
</feature>
<dbReference type="SUPFAM" id="SSF52980">
    <property type="entry name" value="Restriction endonuclease-like"/>
    <property type="match status" value="1"/>
</dbReference>
<evidence type="ECO:0000259" key="1">
    <source>
        <dbReference type="Pfam" id="PF08722"/>
    </source>
</evidence>
<dbReference type="InterPro" id="IPR011335">
    <property type="entry name" value="Restrct_endonuc-II-like"/>
</dbReference>
<sequence length="295" mass="33600">MAKPKRLRINSEQQIQRKLTEGRGGNVDEDYLPFLLIHDFSSIGRVSRVKIGNREAHMMSDLETAVLAELLWDQSVTKICEQVYLDREDTAQIAEKINVRHPKLSADQELHPFTTDLYYEQNLNGEVRKVAIAVKPYSEVTSSGKADAKSARSVERTLEKLEIERRYWLAQGVEWILRTDQNICKVKQRNIELLLNTEAPCREPGSAEWKKRLLLTVDILASGKNLPLHELAHCSLARRKLEAPLLYCVRFLCAQRVLAFEMTKPFGLDLIASDFSLTGQTIDAALFASFEEVMA</sequence>
<dbReference type="CDD" id="cd22362">
    <property type="entry name" value="TnsA_endonuclease-like"/>
    <property type="match status" value="1"/>
</dbReference>
<dbReference type="Gene3D" id="3.40.1350.10">
    <property type="match status" value="1"/>
</dbReference>
<comment type="caution">
    <text evidence="2">The sequence shown here is derived from an EMBL/GenBank/DDBJ whole genome shotgun (WGS) entry which is preliminary data.</text>
</comment>
<dbReference type="RefSeq" id="WP_160599848.1">
    <property type="nucleotide sequence ID" value="NZ_WTYU01000001.1"/>
</dbReference>
<dbReference type="InterPro" id="IPR014833">
    <property type="entry name" value="TnsA_N"/>
</dbReference>